<keyword evidence="2" id="KW-0812">Transmembrane</keyword>
<keyword evidence="4" id="KW-1185">Reference proteome</keyword>
<feature type="compositionally biased region" description="Polar residues" evidence="1">
    <location>
        <begin position="1"/>
        <end position="14"/>
    </location>
</feature>
<keyword evidence="2" id="KW-0472">Membrane</keyword>
<dbReference type="EMBL" id="BAAALV010000007">
    <property type="protein sequence ID" value="GAA1921008.1"/>
    <property type="molecule type" value="Genomic_DNA"/>
</dbReference>
<dbReference type="RefSeq" id="WP_246167591.1">
    <property type="nucleotide sequence ID" value="NZ_BAAALV010000007.1"/>
</dbReference>
<proteinExistence type="predicted"/>
<keyword evidence="2" id="KW-1133">Transmembrane helix</keyword>
<feature type="region of interest" description="Disordered" evidence="1">
    <location>
        <begin position="1"/>
        <end position="39"/>
    </location>
</feature>
<dbReference type="Pfam" id="PF14155">
    <property type="entry name" value="DUF4307"/>
    <property type="match status" value="1"/>
</dbReference>
<sequence>MSIEDNTGDSTGDNTAGVPVAERPGDGLSSETRLANRYGAPKPGLSARTKIVLGSLAGAAAVGAVIFMAIPSGAGTLTSKDVGFTIPDAASAVVDFNVTKPADATVDCAVQVLSESYAVVGWKTVRIPPSQDATVSLSTSLRTDSLGVTGGVNACWIVEQDS</sequence>
<evidence type="ECO:0000313" key="4">
    <source>
        <dbReference type="Proteomes" id="UP001500784"/>
    </source>
</evidence>
<protein>
    <recommendedName>
        <fullName evidence="5">DUF4307 domain-containing protein</fullName>
    </recommendedName>
</protein>
<feature type="transmembrane region" description="Helical" evidence="2">
    <location>
        <begin position="51"/>
        <end position="70"/>
    </location>
</feature>
<gene>
    <name evidence="3" type="ORF">GCM10009688_27570</name>
</gene>
<comment type="caution">
    <text evidence="3">The sequence shown here is derived from an EMBL/GenBank/DDBJ whole genome shotgun (WGS) entry which is preliminary data.</text>
</comment>
<dbReference type="InterPro" id="IPR025443">
    <property type="entry name" value="DUF4307"/>
</dbReference>
<organism evidence="3 4">
    <name type="scientific">Arthrobacter gandavensis</name>
    <dbReference type="NCBI Taxonomy" id="169960"/>
    <lineage>
        <taxon>Bacteria</taxon>
        <taxon>Bacillati</taxon>
        <taxon>Actinomycetota</taxon>
        <taxon>Actinomycetes</taxon>
        <taxon>Micrococcales</taxon>
        <taxon>Micrococcaceae</taxon>
        <taxon>Arthrobacter</taxon>
    </lineage>
</organism>
<dbReference type="Proteomes" id="UP001500784">
    <property type="component" value="Unassembled WGS sequence"/>
</dbReference>
<evidence type="ECO:0000313" key="3">
    <source>
        <dbReference type="EMBL" id="GAA1921008.1"/>
    </source>
</evidence>
<evidence type="ECO:0000256" key="2">
    <source>
        <dbReference type="SAM" id="Phobius"/>
    </source>
</evidence>
<evidence type="ECO:0000256" key="1">
    <source>
        <dbReference type="SAM" id="MobiDB-lite"/>
    </source>
</evidence>
<name>A0ABN2PGC2_9MICC</name>
<reference evidence="3 4" key="1">
    <citation type="journal article" date="2019" name="Int. J. Syst. Evol. Microbiol.">
        <title>The Global Catalogue of Microorganisms (GCM) 10K type strain sequencing project: providing services to taxonomists for standard genome sequencing and annotation.</title>
        <authorList>
            <consortium name="The Broad Institute Genomics Platform"/>
            <consortium name="The Broad Institute Genome Sequencing Center for Infectious Disease"/>
            <person name="Wu L."/>
            <person name="Ma J."/>
        </authorList>
    </citation>
    <scope>NUCLEOTIDE SEQUENCE [LARGE SCALE GENOMIC DNA]</scope>
    <source>
        <strain evidence="3 4">JCM 13316</strain>
    </source>
</reference>
<evidence type="ECO:0008006" key="5">
    <source>
        <dbReference type="Google" id="ProtNLM"/>
    </source>
</evidence>
<accession>A0ABN2PGC2</accession>